<dbReference type="CDD" id="cd07377">
    <property type="entry name" value="WHTH_GntR"/>
    <property type="match status" value="1"/>
</dbReference>
<dbReference type="GO" id="GO:0003700">
    <property type="term" value="F:DNA-binding transcription factor activity"/>
    <property type="evidence" value="ECO:0007669"/>
    <property type="project" value="InterPro"/>
</dbReference>
<organism evidence="5 6">
    <name type="scientific">Sulfobacillus benefaciens</name>
    <dbReference type="NCBI Taxonomy" id="453960"/>
    <lineage>
        <taxon>Bacteria</taxon>
        <taxon>Bacillati</taxon>
        <taxon>Bacillota</taxon>
        <taxon>Clostridia</taxon>
        <taxon>Eubacteriales</taxon>
        <taxon>Clostridiales Family XVII. Incertae Sedis</taxon>
        <taxon>Sulfobacillus</taxon>
    </lineage>
</organism>
<dbReference type="PROSITE" id="PS50949">
    <property type="entry name" value="HTH_GNTR"/>
    <property type="match status" value="1"/>
</dbReference>
<keyword evidence="1" id="KW-0805">Transcription regulation</keyword>
<dbReference type="InterPro" id="IPR036388">
    <property type="entry name" value="WH-like_DNA-bd_sf"/>
</dbReference>
<comment type="caution">
    <text evidence="5">The sequence shown here is derived from an EMBL/GenBank/DDBJ whole genome shotgun (WGS) entry which is preliminary data.</text>
</comment>
<keyword evidence="3" id="KW-0804">Transcription</keyword>
<dbReference type="Proteomes" id="UP000242699">
    <property type="component" value="Unassembled WGS sequence"/>
</dbReference>
<dbReference type="Gene3D" id="1.10.10.10">
    <property type="entry name" value="Winged helix-like DNA-binding domain superfamily/Winged helix DNA-binding domain"/>
    <property type="match status" value="1"/>
</dbReference>
<dbReference type="AlphaFoldDB" id="A0A2T2WV01"/>
<dbReference type="SMART" id="SM00345">
    <property type="entry name" value="HTH_GNTR"/>
    <property type="match status" value="1"/>
</dbReference>
<keyword evidence="2" id="KW-0238">DNA-binding</keyword>
<dbReference type="EMBL" id="PXYT01000043">
    <property type="protein sequence ID" value="PSR26052.1"/>
    <property type="molecule type" value="Genomic_DNA"/>
</dbReference>
<evidence type="ECO:0000256" key="2">
    <source>
        <dbReference type="ARBA" id="ARBA00023125"/>
    </source>
</evidence>
<dbReference type="InterPro" id="IPR000524">
    <property type="entry name" value="Tscrpt_reg_HTH_GntR"/>
</dbReference>
<evidence type="ECO:0000313" key="5">
    <source>
        <dbReference type="EMBL" id="PSR26052.1"/>
    </source>
</evidence>
<gene>
    <name evidence="5" type="ORF">C7B43_15035</name>
</gene>
<evidence type="ECO:0000313" key="6">
    <source>
        <dbReference type="Proteomes" id="UP000242699"/>
    </source>
</evidence>
<evidence type="ECO:0000259" key="4">
    <source>
        <dbReference type="PROSITE" id="PS50949"/>
    </source>
</evidence>
<evidence type="ECO:0000256" key="1">
    <source>
        <dbReference type="ARBA" id="ARBA00023015"/>
    </source>
</evidence>
<dbReference type="InterPro" id="IPR036390">
    <property type="entry name" value="WH_DNA-bd_sf"/>
</dbReference>
<dbReference type="PANTHER" id="PTHR38445:SF9">
    <property type="entry name" value="HTH-TYPE TRANSCRIPTIONAL REPRESSOR YTRA"/>
    <property type="match status" value="1"/>
</dbReference>
<accession>A0A2T2WV01</accession>
<evidence type="ECO:0000256" key="3">
    <source>
        <dbReference type="ARBA" id="ARBA00023163"/>
    </source>
</evidence>
<reference evidence="5 6" key="1">
    <citation type="journal article" date="2014" name="BMC Genomics">
        <title>Comparison of environmental and isolate Sulfobacillus genomes reveals diverse carbon, sulfur, nitrogen, and hydrogen metabolisms.</title>
        <authorList>
            <person name="Justice N.B."/>
            <person name="Norman A."/>
            <person name="Brown C.T."/>
            <person name="Singh A."/>
            <person name="Thomas B.C."/>
            <person name="Banfield J.F."/>
        </authorList>
    </citation>
    <scope>NUCLEOTIDE SEQUENCE [LARGE SCALE GENOMIC DNA]</scope>
    <source>
        <strain evidence="5">AMDSBA1</strain>
    </source>
</reference>
<feature type="domain" description="HTH gntR-type" evidence="4">
    <location>
        <begin position="89"/>
        <end position="157"/>
    </location>
</feature>
<dbReference type="GO" id="GO:0003677">
    <property type="term" value="F:DNA binding"/>
    <property type="evidence" value="ECO:0007669"/>
    <property type="project" value="UniProtKB-KW"/>
</dbReference>
<protein>
    <recommendedName>
        <fullName evidence="4">HTH gntR-type domain-containing protein</fullName>
    </recommendedName>
</protein>
<name>A0A2T2WV01_9FIRM</name>
<dbReference type="Pfam" id="PF00392">
    <property type="entry name" value="GntR"/>
    <property type="match status" value="1"/>
</dbReference>
<dbReference type="PANTHER" id="PTHR38445">
    <property type="entry name" value="HTH-TYPE TRANSCRIPTIONAL REPRESSOR YTRA"/>
    <property type="match status" value="1"/>
</dbReference>
<proteinExistence type="predicted"/>
<dbReference type="SUPFAM" id="SSF46785">
    <property type="entry name" value="Winged helix' DNA-binding domain"/>
    <property type="match status" value="1"/>
</dbReference>
<sequence length="215" mass="24537">MISALPGCQRLFSVNSLPVIFQPTSDRSARSDKSYATNPGREIRSTVAMTHFSAHYTSKIKSANHLSQEYGRNDTMTTLKITVEMKSGVPLYVQIRDQIKAAIESGRIPAHYRLHTIRELAGILRINPNTVARAYRELEHEGYLETLSGRGTFVVHKEPASTEFEPDYWIVAELEDCFKRIESEWHVPPQRLLHMATQAIERLSVANKTREKTRQ</sequence>